<accession>A0A147KKV8</accession>
<organism evidence="1 2">
    <name type="scientific">Thermobifida cellulosilytica TB100</name>
    <dbReference type="NCBI Taxonomy" id="665004"/>
    <lineage>
        <taxon>Bacteria</taxon>
        <taxon>Bacillati</taxon>
        <taxon>Actinomycetota</taxon>
        <taxon>Actinomycetes</taxon>
        <taxon>Streptosporangiales</taxon>
        <taxon>Nocardiopsidaceae</taxon>
        <taxon>Thermobifida</taxon>
    </lineage>
</organism>
<dbReference type="Pfam" id="PF16259">
    <property type="entry name" value="DUF4913"/>
    <property type="match status" value="1"/>
</dbReference>
<dbReference type="EMBL" id="LGEM01000019">
    <property type="protein sequence ID" value="KUP97879.1"/>
    <property type="molecule type" value="Genomic_DNA"/>
</dbReference>
<comment type="caution">
    <text evidence="1">The sequence shown here is derived from an EMBL/GenBank/DDBJ whole genome shotgun (WGS) entry which is preliminary data.</text>
</comment>
<name>A0A147KKV8_THECS</name>
<dbReference type="AlphaFoldDB" id="A0A147KKV8"/>
<gene>
    <name evidence="1" type="ORF">AC529_04325</name>
</gene>
<sequence>MTFTDDRVTTDSGLTDRVSLLQNAMHKLGADVIRLQTQLSEIATSTAPPRSQERQPASQFIFNLSREEYRGELAALVSWVNDFLIPVYAGPVTRWCPAWWEHHEAVGRLHAVRLAYLELTDTHLSGPSGPGLWHRDHLDPALDRLLGSDGPFADCLGPTGHRPRGS</sequence>
<dbReference type="OrthoDB" id="4570343at2"/>
<reference evidence="2" key="1">
    <citation type="journal article" date="2017" name="Acta Aliment.">
        <title>Plant polysaccharide degrading enzyme system of Thermpbifida cellulosilytica TB100 revealed by de novo genome project data.</title>
        <authorList>
            <person name="Toth A."/>
            <person name="Baka E."/>
            <person name="Luzics S."/>
            <person name="Bata-Vidacs I."/>
            <person name="Nagy I."/>
            <person name="Balint B."/>
            <person name="Herceg R."/>
            <person name="Olasz F."/>
            <person name="Wilk T."/>
            <person name="Nagy T."/>
            <person name="Kriszt B."/>
            <person name="Nagy I."/>
            <person name="Kukolya J."/>
        </authorList>
    </citation>
    <scope>NUCLEOTIDE SEQUENCE [LARGE SCALE GENOMIC DNA]</scope>
    <source>
        <strain evidence="2">TB100</strain>
    </source>
</reference>
<dbReference type="RefSeq" id="WP_068756791.1">
    <property type="nucleotide sequence ID" value="NZ_KQ950182.1"/>
</dbReference>
<proteinExistence type="predicted"/>
<keyword evidence="2" id="KW-1185">Reference proteome</keyword>
<protein>
    <recommendedName>
        <fullName evidence="3">DUF4913 domain-containing protein</fullName>
    </recommendedName>
</protein>
<evidence type="ECO:0000313" key="2">
    <source>
        <dbReference type="Proteomes" id="UP000074382"/>
    </source>
</evidence>
<dbReference type="Proteomes" id="UP000074382">
    <property type="component" value="Unassembled WGS sequence"/>
</dbReference>
<evidence type="ECO:0008006" key="3">
    <source>
        <dbReference type="Google" id="ProtNLM"/>
    </source>
</evidence>
<dbReference type="STRING" id="665004.AC529_04325"/>
<dbReference type="InterPro" id="IPR032584">
    <property type="entry name" value="DUF4913"/>
</dbReference>
<dbReference type="PATRIC" id="fig|665004.4.peg.2763"/>
<evidence type="ECO:0000313" key="1">
    <source>
        <dbReference type="EMBL" id="KUP97879.1"/>
    </source>
</evidence>